<dbReference type="EMBL" id="CAJEWN010004026">
    <property type="protein sequence ID" value="CAD2209149.1"/>
    <property type="molecule type" value="Genomic_DNA"/>
</dbReference>
<keyword evidence="2" id="KW-0732">Signal</keyword>
<reference evidence="4 5" key="1">
    <citation type="submission" date="2020-08" db="EMBL/GenBank/DDBJ databases">
        <authorList>
            <person name="Koutsovoulos G."/>
            <person name="Danchin GJ E."/>
        </authorList>
    </citation>
    <scope>NUCLEOTIDE SEQUENCE [LARGE SCALE GENOMIC DNA]</scope>
</reference>
<dbReference type="InterPro" id="IPR017441">
    <property type="entry name" value="Protein_kinase_ATP_BS"/>
</dbReference>
<evidence type="ECO:0000313" key="4">
    <source>
        <dbReference type="EMBL" id="CAD2209149.1"/>
    </source>
</evidence>
<feature type="binding site" evidence="1">
    <location>
        <position position="107"/>
    </location>
    <ligand>
        <name>ATP</name>
        <dbReference type="ChEBI" id="CHEBI:30616"/>
    </ligand>
</feature>
<dbReference type="PROSITE" id="PS00107">
    <property type="entry name" value="PROTEIN_KINASE_ATP"/>
    <property type="match status" value="1"/>
</dbReference>
<dbReference type="GO" id="GO:0004672">
    <property type="term" value="F:protein kinase activity"/>
    <property type="evidence" value="ECO:0007669"/>
    <property type="project" value="InterPro"/>
</dbReference>
<organism evidence="4 5">
    <name type="scientific">Meloidogyne enterolobii</name>
    <name type="common">Root-knot nematode worm</name>
    <name type="synonym">Meloidogyne mayaguensis</name>
    <dbReference type="NCBI Taxonomy" id="390850"/>
    <lineage>
        <taxon>Eukaryota</taxon>
        <taxon>Metazoa</taxon>
        <taxon>Ecdysozoa</taxon>
        <taxon>Nematoda</taxon>
        <taxon>Chromadorea</taxon>
        <taxon>Rhabditida</taxon>
        <taxon>Tylenchina</taxon>
        <taxon>Tylenchomorpha</taxon>
        <taxon>Tylenchoidea</taxon>
        <taxon>Meloidogynidae</taxon>
        <taxon>Meloidogyninae</taxon>
        <taxon>Meloidogyne</taxon>
    </lineage>
</organism>
<comment type="caution">
    <text evidence="4">The sequence shown here is derived from an EMBL/GenBank/DDBJ whole genome shotgun (WGS) entry which is preliminary data.</text>
</comment>
<dbReference type="GO" id="GO:0005524">
    <property type="term" value="F:ATP binding"/>
    <property type="evidence" value="ECO:0007669"/>
    <property type="project" value="UniProtKB-UniRule"/>
</dbReference>
<evidence type="ECO:0000256" key="2">
    <source>
        <dbReference type="SAM" id="SignalP"/>
    </source>
</evidence>
<dbReference type="InterPro" id="IPR011009">
    <property type="entry name" value="Kinase-like_dom_sf"/>
</dbReference>
<feature type="domain" description="Serine-threonine/tyrosine-protein kinase catalytic" evidence="3">
    <location>
        <begin position="81"/>
        <end position="142"/>
    </location>
</feature>
<evidence type="ECO:0000313" key="5">
    <source>
        <dbReference type="Proteomes" id="UP000580250"/>
    </source>
</evidence>
<feature type="signal peptide" evidence="2">
    <location>
        <begin position="1"/>
        <end position="24"/>
    </location>
</feature>
<sequence>MKLNIVLIFSTVIWSFYEFSSIEGVDPNKRLDKGKGASTSHNNEVKCKCGKFFLEQLDEYVEVKGSDENVMELKYTTALIGRIGSGNYANVYHAHWFGENNNCVAVKIYHKQFNPQQEIRVLEFFNKFDDSERNHIIEMLGV</sequence>
<keyword evidence="1" id="KW-0067">ATP-binding</keyword>
<proteinExistence type="predicted"/>
<evidence type="ECO:0000259" key="3">
    <source>
        <dbReference type="Pfam" id="PF07714"/>
    </source>
</evidence>
<keyword evidence="1" id="KW-0547">Nucleotide-binding</keyword>
<evidence type="ECO:0000256" key="1">
    <source>
        <dbReference type="PROSITE-ProRule" id="PRU10141"/>
    </source>
</evidence>
<gene>
    <name evidence="4" type="ORF">MENT_LOCUS63277</name>
</gene>
<protein>
    <recommendedName>
        <fullName evidence="3">Serine-threonine/tyrosine-protein kinase catalytic domain-containing protein</fullName>
    </recommendedName>
</protein>
<dbReference type="InterPro" id="IPR001245">
    <property type="entry name" value="Ser-Thr/Tyr_kinase_cat_dom"/>
</dbReference>
<dbReference type="Gene3D" id="3.30.200.20">
    <property type="entry name" value="Phosphorylase Kinase, domain 1"/>
    <property type="match status" value="1"/>
</dbReference>
<dbReference type="SUPFAM" id="SSF56112">
    <property type="entry name" value="Protein kinase-like (PK-like)"/>
    <property type="match status" value="1"/>
</dbReference>
<dbReference type="Proteomes" id="UP000580250">
    <property type="component" value="Unassembled WGS sequence"/>
</dbReference>
<name>A0A6V7YBV2_MELEN</name>
<feature type="chain" id="PRO_5028435992" description="Serine-threonine/tyrosine-protein kinase catalytic domain-containing protein" evidence="2">
    <location>
        <begin position="25"/>
        <end position="142"/>
    </location>
</feature>
<dbReference type="Pfam" id="PF07714">
    <property type="entry name" value="PK_Tyr_Ser-Thr"/>
    <property type="match status" value="1"/>
</dbReference>
<accession>A0A6V7YBV2</accession>
<dbReference type="AlphaFoldDB" id="A0A6V7YBV2"/>